<name>A0ABD0BE04_AERCA</name>
<organism evidence="1 2">
    <name type="scientific">Aeromonas caviae</name>
    <name type="common">Aeromonas punctata</name>
    <dbReference type="NCBI Taxonomy" id="648"/>
    <lineage>
        <taxon>Bacteria</taxon>
        <taxon>Pseudomonadati</taxon>
        <taxon>Pseudomonadota</taxon>
        <taxon>Gammaproteobacteria</taxon>
        <taxon>Aeromonadales</taxon>
        <taxon>Aeromonadaceae</taxon>
        <taxon>Aeromonas</taxon>
    </lineage>
</organism>
<dbReference type="Proteomes" id="UP000737420">
    <property type="component" value="Unassembled WGS sequence"/>
</dbReference>
<protein>
    <recommendedName>
        <fullName evidence="3">HNH endonuclease</fullName>
    </recommendedName>
</protein>
<dbReference type="EMBL" id="BPOP01000090">
    <property type="protein sequence ID" value="GJB94287.1"/>
    <property type="molecule type" value="Genomic_DNA"/>
</dbReference>
<gene>
    <name evidence="1" type="ORF">KAM382_43480</name>
</gene>
<dbReference type="RefSeq" id="WP_223944160.1">
    <property type="nucleotide sequence ID" value="NZ_BPNR01000097.1"/>
</dbReference>
<evidence type="ECO:0008006" key="3">
    <source>
        <dbReference type="Google" id="ProtNLM"/>
    </source>
</evidence>
<sequence length="117" mass="13498">MKLKITAIRDKGDLSKERIVMKVESNCDLGDYILIQSGRKNDSVTNKVHNSFWFPDRDIHIGDFVVLYTKSGRAKNKAFNDVTSHFFYWGKEVPIWDNDAYAAVLMHAPTWESFIPS</sequence>
<evidence type="ECO:0000313" key="1">
    <source>
        <dbReference type="EMBL" id="GJB94287.1"/>
    </source>
</evidence>
<reference evidence="1 2" key="1">
    <citation type="submission" date="2021-07" db="EMBL/GenBank/DDBJ databases">
        <title>Draft genome sequence of carbapenem-resistant Aeromonas spp. in Japan.</title>
        <authorList>
            <person name="Maehana S."/>
            <person name="Suzuki M."/>
            <person name="Kitasato H."/>
        </authorList>
    </citation>
    <scope>NUCLEOTIDE SEQUENCE [LARGE SCALE GENOMIC DNA]</scope>
    <source>
        <strain evidence="1 2">KAM382</strain>
    </source>
</reference>
<accession>A0ABD0BE04</accession>
<dbReference type="AlphaFoldDB" id="A0ABD0BE04"/>
<comment type="caution">
    <text evidence="1">The sequence shown here is derived from an EMBL/GenBank/DDBJ whole genome shotgun (WGS) entry which is preliminary data.</text>
</comment>
<evidence type="ECO:0000313" key="2">
    <source>
        <dbReference type="Proteomes" id="UP000737420"/>
    </source>
</evidence>
<proteinExistence type="predicted"/>